<proteinExistence type="predicted"/>
<keyword evidence="3" id="KW-1185">Reference proteome</keyword>
<evidence type="ECO:0000313" key="2">
    <source>
        <dbReference type="EMBL" id="KAK9180791.1"/>
    </source>
</evidence>
<accession>A0AAP0LQE1</accession>
<evidence type="ECO:0000256" key="1">
    <source>
        <dbReference type="SAM" id="MobiDB-lite"/>
    </source>
</evidence>
<sequence length="116" mass="13475">MFTLFPSAMVAFMSKCTTLYLIPSYTNLEEMKLPAKHPGHAPHRASTNDSFPVCHTLPLPPMYNRASSEDLRRSPKSCRNSSHEYCDREYLDKERDRDHIQDSGREQDRDRELEGD</sequence>
<gene>
    <name evidence="2" type="ORF">WN944_023926</name>
</gene>
<protein>
    <submittedName>
        <fullName evidence="2">Uncharacterized protein</fullName>
    </submittedName>
</protein>
<feature type="compositionally biased region" description="Basic and acidic residues" evidence="1">
    <location>
        <begin position="81"/>
        <end position="116"/>
    </location>
</feature>
<comment type="caution">
    <text evidence="2">The sequence shown here is derived from an EMBL/GenBank/DDBJ whole genome shotgun (WGS) entry which is preliminary data.</text>
</comment>
<feature type="region of interest" description="Disordered" evidence="1">
    <location>
        <begin position="62"/>
        <end position="116"/>
    </location>
</feature>
<dbReference type="Proteomes" id="UP001428341">
    <property type="component" value="Unassembled WGS sequence"/>
</dbReference>
<reference evidence="2 3" key="1">
    <citation type="submission" date="2024-05" db="EMBL/GenBank/DDBJ databases">
        <title>Haplotype-resolved chromosome-level genome assembly of Huyou (Citrus changshanensis).</title>
        <authorList>
            <person name="Miao C."/>
            <person name="Chen W."/>
            <person name="Wu Y."/>
            <person name="Wang L."/>
            <person name="Zhao S."/>
            <person name="Grierson D."/>
            <person name="Xu C."/>
            <person name="Chen K."/>
        </authorList>
    </citation>
    <scope>NUCLEOTIDE SEQUENCE [LARGE SCALE GENOMIC DNA]</scope>
    <source>
        <strain evidence="2">01-14</strain>
        <tissue evidence="2">Leaf</tissue>
    </source>
</reference>
<evidence type="ECO:0000313" key="3">
    <source>
        <dbReference type="Proteomes" id="UP001428341"/>
    </source>
</evidence>
<dbReference type="EMBL" id="JBCGBO010000024">
    <property type="protein sequence ID" value="KAK9180791.1"/>
    <property type="molecule type" value="Genomic_DNA"/>
</dbReference>
<organism evidence="2 3">
    <name type="scientific">Citrus x changshan-huyou</name>
    <dbReference type="NCBI Taxonomy" id="2935761"/>
    <lineage>
        <taxon>Eukaryota</taxon>
        <taxon>Viridiplantae</taxon>
        <taxon>Streptophyta</taxon>
        <taxon>Embryophyta</taxon>
        <taxon>Tracheophyta</taxon>
        <taxon>Spermatophyta</taxon>
        <taxon>Magnoliopsida</taxon>
        <taxon>eudicotyledons</taxon>
        <taxon>Gunneridae</taxon>
        <taxon>Pentapetalae</taxon>
        <taxon>rosids</taxon>
        <taxon>malvids</taxon>
        <taxon>Sapindales</taxon>
        <taxon>Rutaceae</taxon>
        <taxon>Aurantioideae</taxon>
        <taxon>Citrus</taxon>
    </lineage>
</organism>
<dbReference type="AlphaFoldDB" id="A0AAP0LQE1"/>
<name>A0AAP0LQE1_9ROSI</name>